<protein>
    <submittedName>
        <fullName evidence="1">Uncharacterized protein</fullName>
    </submittedName>
</protein>
<sequence>MFRSLISCALRLSVILLIELVLTSQIEVAFALRVVSASNLEVVLLIELLLTFKIEHFCLQARIDATHVAANLQRQRVDSKYIAANYLENNFDLIDILILGYEDGDIALTYGAIARECIRHQSVAKYVLESPHVKKFFNYLQIPNFNVASDAQATFKVSGTD</sequence>
<evidence type="ECO:0000313" key="2">
    <source>
        <dbReference type="Proteomes" id="UP001164250"/>
    </source>
</evidence>
<dbReference type="Proteomes" id="UP001164250">
    <property type="component" value="Chromosome 1"/>
</dbReference>
<organism evidence="1 2">
    <name type="scientific">Pistacia atlantica</name>
    <dbReference type="NCBI Taxonomy" id="434234"/>
    <lineage>
        <taxon>Eukaryota</taxon>
        <taxon>Viridiplantae</taxon>
        <taxon>Streptophyta</taxon>
        <taxon>Embryophyta</taxon>
        <taxon>Tracheophyta</taxon>
        <taxon>Spermatophyta</taxon>
        <taxon>Magnoliopsida</taxon>
        <taxon>eudicotyledons</taxon>
        <taxon>Gunneridae</taxon>
        <taxon>Pentapetalae</taxon>
        <taxon>rosids</taxon>
        <taxon>malvids</taxon>
        <taxon>Sapindales</taxon>
        <taxon>Anacardiaceae</taxon>
        <taxon>Pistacia</taxon>
    </lineage>
</organism>
<reference evidence="2" key="1">
    <citation type="journal article" date="2023" name="G3 (Bethesda)">
        <title>Genome assembly and association tests identify interacting loci associated with vigor, precocity, and sex in interspecific pistachio rootstocks.</title>
        <authorList>
            <person name="Palmer W."/>
            <person name="Jacygrad E."/>
            <person name="Sagayaradj S."/>
            <person name="Cavanaugh K."/>
            <person name="Han R."/>
            <person name="Bertier L."/>
            <person name="Beede B."/>
            <person name="Kafkas S."/>
            <person name="Golino D."/>
            <person name="Preece J."/>
            <person name="Michelmore R."/>
        </authorList>
    </citation>
    <scope>NUCLEOTIDE SEQUENCE [LARGE SCALE GENOMIC DNA]</scope>
</reference>
<accession>A0ACC1CB09</accession>
<gene>
    <name evidence="1" type="ORF">Patl1_01877</name>
</gene>
<name>A0ACC1CB09_9ROSI</name>
<keyword evidence="2" id="KW-1185">Reference proteome</keyword>
<proteinExistence type="predicted"/>
<dbReference type="EMBL" id="CM047897">
    <property type="protein sequence ID" value="KAJ0112736.1"/>
    <property type="molecule type" value="Genomic_DNA"/>
</dbReference>
<evidence type="ECO:0000313" key="1">
    <source>
        <dbReference type="EMBL" id="KAJ0112736.1"/>
    </source>
</evidence>
<comment type="caution">
    <text evidence="1">The sequence shown here is derived from an EMBL/GenBank/DDBJ whole genome shotgun (WGS) entry which is preliminary data.</text>
</comment>